<dbReference type="InterPro" id="IPR036322">
    <property type="entry name" value="WD40_repeat_dom_sf"/>
</dbReference>
<feature type="repeat" description="WD" evidence="3">
    <location>
        <begin position="262"/>
        <end position="303"/>
    </location>
</feature>
<dbReference type="InterPro" id="IPR001680">
    <property type="entry name" value="WD40_rpt"/>
</dbReference>
<comment type="caution">
    <text evidence="6">The sequence shown here is derived from an EMBL/GenBank/DDBJ whole genome shotgun (WGS) entry which is preliminary data.</text>
</comment>
<name>A0A0M0JEV6_9EUKA</name>
<proteinExistence type="predicted"/>
<feature type="repeat" description="WD" evidence="3">
    <location>
        <begin position="175"/>
        <end position="216"/>
    </location>
</feature>
<accession>A0A0M0JEV6</accession>
<dbReference type="EMBL" id="JWZX01003039">
    <property type="protein sequence ID" value="KOO24902.1"/>
    <property type="molecule type" value="Genomic_DNA"/>
</dbReference>
<dbReference type="Pfam" id="PF00400">
    <property type="entry name" value="WD40"/>
    <property type="match status" value="3"/>
</dbReference>
<feature type="coiled-coil region" evidence="4">
    <location>
        <begin position="6"/>
        <end position="40"/>
    </location>
</feature>
<feature type="repeat" description="WD" evidence="3">
    <location>
        <begin position="471"/>
        <end position="502"/>
    </location>
</feature>
<keyword evidence="4" id="KW-0175">Coiled coil</keyword>
<dbReference type="SUPFAM" id="SSF50978">
    <property type="entry name" value="WD40 repeat-like"/>
    <property type="match status" value="1"/>
</dbReference>
<gene>
    <name evidence="6" type="ORF">Ctob_006685</name>
</gene>
<evidence type="ECO:0000256" key="1">
    <source>
        <dbReference type="ARBA" id="ARBA00022574"/>
    </source>
</evidence>
<organism evidence="6 7">
    <name type="scientific">Chrysochromulina tobinii</name>
    <dbReference type="NCBI Taxonomy" id="1460289"/>
    <lineage>
        <taxon>Eukaryota</taxon>
        <taxon>Haptista</taxon>
        <taxon>Haptophyta</taxon>
        <taxon>Prymnesiophyceae</taxon>
        <taxon>Prymnesiales</taxon>
        <taxon>Chrysochromulinaceae</taxon>
        <taxon>Chrysochromulina</taxon>
    </lineage>
</organism>
<dbReference type="InterPro" id="IPR020472">
    <property type="entry name" value="WD40_PAC1"/>
</dbReference>
<dbReference type="SMART" id="SM00320">
    <property type="entry name" value="WD40"/>
    <property type="match status" value="6"/>
</dbReference>
<evidence type="ECO:0000313" key="7">
    <source>
        <dbReference type="Proteomes" id="UP000037460"/>
    </source>
</evidence>
<protein>
    <submittedName>
        <fullName evidence="6">Wd40 repeat-containing protein</fullName>
    </submittedName>
</protein>
<dbReference type="PROSITE" id="PS50082">
    <property type="entry name" value="WD_REPEATS_2"/>
    <property type="match status" value="4"/>
</dbReference>
<evidence type="ECO:0000313" key="6">
    <source>
        <dbReference type="EMBL" id="KOO24902.1"/>
    </source>
</evidence>
<dbReference type="AlphaFoldDB" id="A0A0M0JEV6"/>
<dbReference type="OrthoDB" id="6262491at2759"/>
<dbReference type="Proteomes" id="UP000037460">
    <property type="component" value="Unassembled WGS sequence"/>
</dbReference>
<keyword evidence="1 3" id="KW-0853">WD repeat</keyword>
<dbReference type="InterPro" id="IPR015943">
    <property type="entry name" value="WD40/YVTN_repeat-like_dom_sf"/>
</dbReference>
<dbReference type="PRINTS" id="PR00320">
    <property type="entry name" value="GPROTEINBRPT"/>
</dbReference>
<dbReference type="PROSITE" id="PS50294">
    <property type="entry name" value="WD_REPEATS_REGION"/>
    <property type="match status" value="3"/>
</dbReference>
<dbReference type="PANTHER" id="PTHR19879:SF9">
    <property type="entry name" value="TRANSCRIPTION INITIATION FACTOR TFIID SUBUNIT 5"/>
    <property type="match status" value="1"/>
</dbReference>
<evidence type="ECO:0000256" key="5">
    <source>
        <dbReference type="SAM" id="MobiDB-lite"/>
    </source>
</evidence>
<reference evidence="7" key="1">
    <citation type="journal article" date="2015" name="PLoS Genet.">
        <title>Genome Sequence and Transcriptome Analyses of Chrysochromulina tobin: Metabolic Tools for Enhanced Algal Fitness in the Prominent Order Prymnesiales (Haptophyceae).</title>
        <authorList>
            <person name="Hovde B.T."/>
            <person name="Deodato C.R."/>
            <person name="Hunsperger H.M."/>
            <person name="Ryken S.A."/>
            <person name="Yost W."/>
            <person name="Jha R.K."/>
            <person name="Patterson J."/>
            <person name="Monnat R.J. Jr."/>
            <person name="Barlow S.B."/>
            <person name="Starkenburg S.R."/>
            <person name="Cattolico R.A."/>
        </authorList>
    </citation>
    <scope>NUCLEOTIDE SEQUENCE</scope>
    <source>
        <strain evidence="7">CCMP291</strain>
    </source>
</reference>
<feature type="repeat" description="WD" evidence="3">
    <location>
        <begin position="131"/>
        <end position="172"/>
    </location>
</feature>
<feature type="region of interest" description="Disordered" evidence="5">
    <location>
        <begin position="55"/>
        <end position="80"/>
    </location>
</feature>
<evidence type="ECO:0000256" key="2">
    <source>
        <dbReference type="ARBA" id="ARBA00022737"/>
    </source>
</evidence>
<keyword evidence="2" id="KW-0677">Repeat</keyword>
<dbReference type="Gene3D" id="2.130.10.10">
    <property type="entry name" value="YVTN repeat-like/Quinoprotein amine dehydrogenase"/>
    <property type="match status" value="2"/>
</dbReference>
<dbReference type="PANTHER" id="PTHR19879">
    <property type="entry name" value="TRANSCRIPTION INITIATION FACTOR TFIID"/>
    <property type="match status" value="1"/>
</dbReference>
<keyword evidence="7" id="KW-1185">Reference proteome</keyword>
<sequence>MSSASTVSLRNRLDVLTVENKQLKQRLEAAERDNRALKLSVYDLSARLNTALVRAGSHHSGLPPAPPNGEAPKGGKSDAAAAAINRSVDDSRLGVGGVRADLDELIEPPSSSSSAPTARFDSRHFEESCTLRGHGGAVYTVAFSPNGRLLASGSFDRSVRCWAVEGVQPTETLCLDKHTHHVSSLSWSADSRSVLSGSFDHTIRWWDLDKGVSERLWHVPSSAFVQAVAHHPNMPSAFAVATTSNSVLLFDARVAADKPTAELANGTMVNSMLFLPRGEHVLTGDRHGALRTWDLRHQRRCVTCAYAGDARKPVSHVTLSRALPVSSAWVAAASLPSASGVNAGSSTAEWGSSTAAGLDSTNGALDRLLAVNSYDDTLRIFDSGFAPPHAFLRRPSSRSSTGLGAGAMAGALAGAKEGGGAQHGAQGGPLLAEAEAGVVLGATANGADADGDAYLYDVSGPKGTGSLLQRLRGHTDRVYAVDFHNELPLLASGSADFTIKLWAPQQQARRDERANRRRMGDS</sequence>
<evidence type="ECO:0000256" key="3">
    <source>
        <dbReference type="PROSITE-ProRule" id="PRU00221"/>
    </source>
</evidence>
<evidence type="ECO:0000256" key="4">
    <source>
        <dbReference type="SAM" id="Coils"/>
    </source>
</evidence>